<dbReference type="PANTHER" id="PTHR34665:SF4">
    <property type="entry name" value="DUF3741 DOMAIN-CONTAINING PROTEIN"/>
    <property type="match status" value="1"/>
</dbReference>
<sequence length="208" mass="22958">MAKKEKRSSSSSCSREEEEEIVKAAAWAWYLHGSGATIRPLKESNPRAAQSAARPSRFKIESLALSGSPSRNMRRGRSMSLDNSGDFRGAQRVFTPSSLLDSYEMAVVSRQLESGLSDAISRGKSVARLSGKSWIDRGISGELCNSNPSKVSRLHKTMRVPAMCSSTSVFVPGEMESVRKRPQHKKWQSGLLSGLARKVLFLSDFYIK</sequence>
<dbReference type="PANTHER" id="PTHR34665">
    <property type="entry name" value="DUF3741 DOMAIN-CONTAINING PROTEIN"/>
    <property type="match status" value="1"/>
</dbReference>
<reference evidence="1" key="1">
    <citation type="journal article" date="2008" name="BMC Genomics">
        <title>A conifer genomics resource of 200,000 spruce (Picea spp.) ESTs and 6,464 high-quality, sequence-finished full-length cDNAs for Sitka spruce (Picea sitchensis).</title>
        <authorList>
            <person name="Ralph S.G."/>
            <person name="Chun H.J."/>
            <person name="Kolosova N."/>
            <person name="Cooper D."/>
            <person name="Oddy C."/>
            <person name="Ritland C.E."/>
            <person name="Kirkpatrick R."/>
            <person name="Moore R."/>
            <person name="Barber S."/>
            <person name="Holt R.A."/>
            <person name="Jones S.J."/>
            <person name="Marra M.A."/>
            <person name="Douglas C.J."/>
            <person name="Ritland K."/>
            <person name="Bohlmann J."/>
        </authorList>
    </citation>
    <scope>NUCLEOTIDE SEQUENCE</scope>
    <source>
        <tissue evidence="1">Bark</tissue>
    </source>
</reference>
<organism evidence="1">
    <name type="scientific">Picea sitchensis</name>
    <name type="common">Sitka spruce</name>
    <name type="synonym">Pinus sitchensis</name>
    <dbReference type="NCBI Taxonomy" id="3332"/>
    <lineage>
        <taxon>Eukaryota</taxon>
        <taxon>Viridiplantae</taxon>
        <taxon>Streptophyta</taxon>
        <taxon>Embryophyta</taxon>
        <taxon>Tracheophyta</taxon>
        <taxon>Spermatophyta</taxon>
        <taxon>Pinopsida</taxon>
        <taxon>Pinidae</taxon>
        <taxon>Conifers I</taxon>
        <taxon>Pinales</taxon>
        <taxon>Pinaceae</taxon>
        <taxon>Picea</taxon>
    </lineage>
</organism>
<dbReference type="OMA" id="LDSYEMA"/>
<accession>A9NPU2</accession>
<name>A9NPU2_PICSI</name>
<proteinExistence type="evidence at transcript level"/>
<dbReference type="EMBL" id="EF083304">
    <property type="protein sequence ID" value="ABK22653.1"/>
    <property type="molecule type" value="mRNA"/>
</dbReference>
<dbReference type="AlphaFoldDB" id="A9NPU2"/>
<protein>
    <submittedName>
        <fullName evidence="1">Uncharacterized protein</fullName>
    </submittedName>
</protein>
<evidence type="ECO:0000313" key="1">
    <source>
        <dbReference type="EMBL" id="ABK22653.1"/>
    </source>
</evidence>